<evidence type="ECO:0000313" key="2">
    <source>
        <dbReference type="Proteomes" id="UP001558613"/>
    </source>
</evidence>
<evidence type="ECO:0000313" key="1">
    <source>
        <dbReference type="EMBL" id="KAL1264874.1"/>
    </source>
</evidence>
<comment type="caution">
    <text evidence="1">The sequence shown here is derived from an EMBL/GenBank/DDBJ whole genome shotgun (WGS) entry which is preliminary data.</text>
</comment>
<protein>
    <submittedName>
        <fullName evidence="1">Uncharacterized protein</fullName>
    </submittedName>
</protein>
<name>A0ABR3MIG1_9TELE</name>
<proteinExistence type="predicted"/>
<dbReference type="EMBL" id="JAYMGO010000012">
    <property type="protein sequence ID" value="KAL1264874.1"/>
    <property type="molecule type" value="Genomic_DNA"/>
</dbReference>
<keyword evidence="2" id="KW-1185">Reference proteome</keyword>
<dbReference type="Proteomes" id="UP001558613">
    <property type="component" value="Unassembled WGS sequence"/>
</dbReference>
<sequence>MVKLLSLRSWRRVLTQRSFTPQQSLHPFRAALTVKDEEMRIRISEKLVICQSLVTREGFDLTSGVTVGGVSTDTLQRPRPRHLSEGLLCSCTESEGSPSVRPPRERVYVCVCV</sequence>
<reference evidence="1 2" key="1">
    <citation type="submission" date="2023-09" db="EMBL/GenBank/DDBJ databases">
        <authorList>
            <person name="Wang M."/>
        </authorList>
    </citation>
    <scope>NUCLEOTIDE SEQUENCE [LARGE SCALE GENOMIC DNA]</scope>
    <source>
        <strain evidence="1">GT-2023</strain>
        <tissue evidence="1">Liver</tissue>
    </source>
</reference>
<organism evidence="1 2">
    <name type="scientific">Cirrhinus molitorella</name>
    <name type="common">mud carp</name>
    <dbReference type="NCBI Taxonomy" id="172907"/>
    <lineage>
        <taxon>Eukaryota</taxon>
        <taxon>Metazoa</taxon>
        <taxon>Chordata</taxon>
        <taxon>Craniata</taxon>
        <taxon>Vertebrata</taxon>
        <taxon>Euteleostomi</taxon>
        <taxon>Actinopterygii</taxon>
        <taxon>Neopterygii</taxon>
        <taxon>Teleostei</taxon>
        <taxon>Ostariophysi</taxon>
        <taxon>Cypriniformes</taxon>
        <taxon>Cyprinidae</taxon>
        <taxon>Labeoninae</taxon>
        <taxon>Labeonini</taxon>
        <taxon>Cirrhinus</taxon>
    </lineage>
</organism>
<accession>A0ABR3MIG1</accession>
<gene>
    <name evidence="1" type="ORF">QQF64_005229</name>
</gene>